<keyword evidence="2 5" id="KW-0812">Transmembrane</keyword>
<feature type="transmembrane region" description="Helical" evidence="5">
    <location>
        <begin position="133"/>
        <end position="154"/>
    </location>
</feature>
<dbReference type="PANTHER" id="PTHR37422">
    <property type="entry name" value="TEICHURONIC ACID BIOSYNTHESIS PROTEIN TUAE"/>
    <property type="match status" value="1"/>
</dbReference>
<accession>A0A381P7P9</accession>
<feature type="transmembrane region" description="Helical" evidence="5">
    <location>
        <begin position="225"/>
        <end position="249"/>
    </location>
</feature>
<dbReference type="PANTHER" id="PTHR37422:SF23">
    <property type="entry name" value="TEICHURONIC ACID BIOSYNTHESIS PROTEIN TUAE"/>
    <property type="match status" value="1"/>
</dbReference>
<keyword evidence="3 5" id="KW-1133">Transmembrane helix</keyword>
<evidence type="ECO:0000256" key="4">
    <source>
        <dbReference type="ARBA" id="ARBA00023136"/>
    </source>
</evidence>
<evidence type="ECO:0000256" key="3">
    <source>
        <dbReference type="ARBA" id="ARBA00022989"/>
    </source>
</evidence>
<feature type="transmembrane region" description="Helical" evidence="5">
    <location>
        <begin position="299"/>
        <end position="315"/>
    </location>
</feature>
<dbReference type="InterPro" id="IPR051533">
    <property type="entry name" value="WaaL-like"/>
</dbReference>
<organism evidence="7">
    <name type="scientific">marine metagenome</name>
    <dbReference type="NCBI Taxonomy" id="408172"/>
    <lineage>
        <taxon>unclassified sequences</taxon>
        <taxon>metagenomes</taxon>
        <taxon>ecological metagenomes</taxon>
    </lineage>
</organism>
<keyword evidence="4 5" id="KW-0472">Membrane</keyword>
<dbReference type="InterPro" id="IPR007016">
    <property type="entry name" value="O-antigen_ligase-rel_domated"/>
</dbReference>
<evidence type="ECO:0000259" key="6">
    <source>
        <dbReference type="Pfam" id="PF04932"/>
    </source>
</evidence>
<feature type="transmembrane region" description="Helical" evidence="5">
    <location>
        <begin position="191"/>
        <end position="213"/>
    </location>
</feature>
<evidence type="ECO:0000256" key="1">
    <source>
        <dbReference type="ARBA" id="ARBA00004141"/>
    </source>
</evidence>
<comment type="subcellular location">
    <subcellularLocation>
        <location evidence="1">Membrane</location>
        <topology evidence="1">Multi-pass membrane protein</topology>
    </subcellularLocation>
</comment>
<gene>
    <name evidence="7" type="ORF">METZ01_LOCUS15143</name>
</gene>
<feature type="domain" description="O-antigen ligase-related" evidence="6">
    <location>
        <begin position="304"/>
        <end position="453"/>
    </location>
</feature>
<evidence type="ECO:0000256" key="2">
    <source>
        <dbReference type="ARBA" id="ARBA00022692"/>
    </source>
</evidence>
<reference evidence="7" key="1">
    <citation type="submission" date="2018-05" db="EMBL/GenBank/DDBJ databases">
        <authorList>
            <person name="Lanie J.A."/>
            <person name="Ng W.-L."/>
            <person name="Kazmierczak K.M."/>
            <person name="Andrzejewski T.M."/>
            <person name="Davidsen T.M."/>
            <person name="Wayne K.J."/>
            <person name="Tettelin H."/>
            <person name="Glass J.I."/>
            <person name="Rusch D."/>
            <person name="Podicherti R."/>
            <person name="Tsui H.-C.T."/>
            <person name="Winkler M.E."/>
        </authorList>
    </citation>
    <scope>NUCLEOTIDE SEQUENCE</scope>
</reference>
<evidence type="ECO:0000313" key="7">
    <source>
        <dbReference type="EMBL" id="SUZ62289.1"/>
    </source>
</evidence>
<feature type="transmembrane region" description="Helical" evidence="5">
    <location>
        <begin position="350"/>
        <end position="368"/>
    </location>
</feature>
<dbReference type="EMBL" id="UINC01000860">
    <property type="protein sequence ID" value="SUZ62289.1"/>
    <property type="molecule type" value="Genomic_DNA"/>
</dbReference>
<proteinExistence type="predicted"/>
<feature type="transmembrane region" description="Helical" evidence="5">
    <location>
        <begin position="475"/>
        <end position="494"/>
    </location>
</feature>
<dbReference type="AlphaFoldDB" id="A0A381P7P9"/>
<feature type="transmembrane region" description="Helical" evidence="5">
    <location>
        <begin position="58"/>
        <end position="83"/>
    </location>
</feature>
<protein>
    <recommendedName>
        <fullName evidence="6">O-antigen ligase-related domain-containing protein</fullName>
    </recommendedName>
</protein>
<feature type="transmembrane region" description="Helical" evidence="5">
    <location>
        <begin position="437"/>
        <end position="455"/>
    </location>
</feature>
<evidence type="ECO:0000256" key="5">
    <source>
        <dbReference type="SAM" id="Phobius"/>
    </source>
</evidence>
<feature type="transmembrane region" description="Helical" evidence="5">
    <location>
        <begin position="269"/>
        <end position="292"/>
    </location>
</feature>
<feature type="transmembrane region" description="Helical" evidence="5">
    <location>
        <begin position="321"/>
        <end position="338"/>
    </location>
</feature>
<feature type="transmembrane region" description="Helical" evidence="5">
    <location>
        <begin position="21"/>
        <end position="46"/>
    </location>
</feature>
<sequence length="705" mass="78180">MASELSQFGRWSEFQRSLDSGFSHLGALGRFSLAIISILAAQSILWGPDVPLILKLGLIAVAGLTLVHPAESFLIVAGIAPLGRILSIYFWPEMFPARIGEAFVLAFLAAWQFRNLHVGKQSPLVLTDLRTPVWLFGITVGVSVAVHLSILQIWKDYPWPFIKQFFGMLTTQYLTLSIPDLRPWIDDGLSGYGFIIAGALILEGIALFLAIIALSREQPKFPRHLAIVIVGGAVVASALSLINFSTAAVSTGNISEALPELLNQRWSVILNKVNSSGSYFILLLPIAIGLAVTESARRVVWIGACILIGVGLWLSGGRAVMLTGLVLLIITELWFAPIRTRFRIAPWAQAIALLLCLGIAAIFVYRLQTSAGYAMTSSVRFRLLFAETSAQMVSSRPWFGLGIGQYLLASTSFSSPELLNLLHRDEIAPRENPHNNFLLIISELGVIGLGMFLWLLVKSQRATWSLIRHRRGPPLLIGAFIGVLACLVTCIAGHPLIYEAIAFTFWMTLGLVVSLQKQETESGGIAIADGNGQSKSSLLTTLAITLLIVSLPVRAQQEQERIDFSRITYGFHDWETQLSNIHEVEGDYRLRWTSERATLHFRPAVRAVRIPVRALIVRPDWSFRITTKIDGSIVDRLILDNNDWNFIVVQVPNASRLKYTRLDLEVEPVWIPKMEVPESEDERKLGVQVGEVEVFEARGHGWMLR</sequence>
<name>A0A381P7P9_9ZZZZ</name>
<feature type="transmembrane region" description="Helical" evidence="5">
    <location>
        <begin position="95"/>
        <end position="113"/>
    </location>
</feature>
<dbReference type="Pfam" id="PF04932">
    <property type="entry name" value="Wzy_C"/>
    <property type="match status" value="1"/>
</dbReference>
<dbReference type="GO" id="GO:0016020">
    <property type="term" value="C:membrane"/>
    <property type="evidence" value="ECO:0007669"/>
    <property type="project" value="UniProtKB-SubCell"/>
</dbReference>